<sequence length="270" mass="30534">MVSHLFIHVAWDRDVEEVCQGGALGESLYFLGATVAVREGVQMVGKKRAVFLGEEKLMIRRPARNVQRAYGWPSGWHRHQGLRPSSRSAPEGPPRKWFLEGICAGANYALQCLLRVNMRIGVVKDLNVAHKITTILKKTSVSAMTVMDFQNSSGTKKGTENTVVEEVNFFGKGDRLSYKECTQRLPVSRVHDWACYVLIKLPDVLHQRLNNIFQPLYGRHPSRSLMGSVNPNDRMRIAKLLLRKELFNIKFTPKHMGDVSEGNILQPVVE</sequence>
<dbReference type="Proteomes" id="UP000269721">
    <property type="component" value="Unassembled WGS sequence"/>
</dbReference>
<dbReference type="EMBL" id="KZ993856">
    <property type="protein sequence ID" value="RKO94596.1"/>
    <property type="molecule type" value="Genomic_DNA"/>
</dbReference>
<gene>
    <name evidence="1" type="ORF">BDK51DRAFT_33885</name>
</gene>
<keyword evidence="2" id="KW-1185">Reference proteome</keyword>
<proteinExistence type="predicted"/>
<dbReference type="AlphaFoldDB" id="A0A4P9WU09"/>
<name>A0A4P9WU09_9FUNG</name>
<accession>A0A4P9WU09</accession>
<reference evidence="2" key="1">
    <citation type="journal article" date="2018" name="Nat. Microbiol.">
        <title>Leveraging single-cell genomics to expand the fungal tree of life.</title>
        <authorList>
            <person name="Ahrendt S.R."/>
            <person name="Quandt C.A."/>
            <person name="Ciobanu D."/>
            <person name="Clum A."/>
            <person name="Salamov A."/>
            <person name="Andreopoulos B."/>
            <person name="Cheng J.F."/>
            <person name="Woyke T."/>
            <person name="Pelin A."/>
            <person name="Henrissat B."/>
            <person name="Reynolds N.K."/>
            <person name="Benny G.L."/>
            <person name="Smith M.E."/>
            <person name="James T.Y."/>
            <person name="Grigoriev I.V."/>
        </authorList>
    </citation>
    <scope>NUCLEOTIDE SEQUENCE [LARGE SCALE GENOMIC DNA]</scope>
</reference>
<organism evidence="1 2">
    <name type="scientific">Blyttiomyces helicus</name>
    <dbReference type="NCBI Taxonomy" id="388810"/>
    <lineage>
        <taxon>Eukaryota</taxon>
        <taxon>Fungi</taxon>
        <taxon>Fungi incertae sedis</taxon>
        <taxon>Chytridiomycota</taxon>
        <taxon>Chytridiomycota incertae sedis</taxon>
        <taxon>Chytridiomycetes</taxon>
        <taxon>Chytridiomycetes incertae sedis</taxon>
        <taxon>Blyttiomyces</taxon>
    </lineage>
</organism>
<evidence type="ECO:0000313" key="1">
    <source>
        <dbReference type="EMBL" id="RKO94596.1"/>
    </source>
</evidence>
<protein>
    <submittedName>
        <fullName evidence="1">Uncharacterized protein</fullName>
    </submittedName>
</protein>
<evidence type="ECO:0000313" key="2">
    <source>
        <dbReference type="Proteomes" id="UP000269721"/>
    </source>
</evidence>